<evidence type="ECO:0008006" key="3">
    <source>
        <dbReference type="Google" id="ProtNLM"/>
    </source>
</evidence>
<reference evidence="1 2" key="1">
    <citation type="submission" date="2024-10" db="EMBL/GenBank/DDBJ databases">
        <authorList>
            <person name="Wannawong T."/>
            <person name="Kuncharoen N."/>
            <person name="Mhuantong W."/>
        </authorList>
    </citation>
    <scope>NUCLEOTIDE SEQUENCE [LARGE SCALE GENOMIC DNA]</scope>
    <source>
        <strain evidence="1 2">CALK1-4</strain>
    </source>
</reference>
<comment type="caution">
    <text evidence="1">The sequence shown here is derived from an EMBL/GenBank/DDBJ whole genome shotgun (WGS) entry which is preliminary data.</text>
</comment>
<sequence>MRALIDAACRWLCGCGHRNPLWRAQCRFCGADREFKVGAR</sequence>
<proteinExistence type="predicted"/>
<protein>
    <recommendedName>
        <fullName evidence="3">RanBP2-type domain-containing protein</fullName>
    </recommendedName>
</protein>
<evidence type="ECO:0000313" key="2">
    <source>
        <dbReference type="Proteomes" id="UP001610810"/>
    </source>
</evidence>
<evidence type="ECO:0000313" key="1">
    <source>
        <dbReference type="EMBL" id="MFI0576203.1"/>
    </source>
</evidence>
<accession>A0ABW7SBK9</accession>
<gene>
    <name evidence="1" type="ORF">ACH3YB_31710</name>
</gene>
<name>A0ABW7SBK9_STRTE</name>
<organism evidence="1 2">
    <name type="scientific">Streptomyces tendae</name>
    <dbReference type="NCBI Taxonomy" id="1932"/>
    <lineage>
        <taxon>Bacteria</taxon>
        <taxon>Bacillati</taxon>
        <taxon>Actinomycetota</taxon>
        <taxon>Actinomycetes</taxon>
        <taxon>Kitasatosporales</taxon>
        <taxon>Streptomycetaceae</taxon>
        <taxon>Streptomyces</taxon>
    </lineage>
</organism>
<dbReference type="RefSeq" id="WP_398353445.1">
    <property type="nucleotide sequence ID" value="NZ_JBIQWK010000011.1"/>
</dbReference>
<dbReference type="EMBL" id="JBIQWK010000011">
    <property type="protein sequence ID" value="MFI0576203.1"/>
    <property type="molecule type" value="Genomic_DNA"/>
</dbReference>
<keyword evidence="2" id="KW-1185">Reference proteome</keyword>
<dbReference type="Proteomes" id="UP001610810">
    <property type="component" value="Unassembled WGS sequence"/>
</dbReference>